<organism evidence="1">
    <name type="scientific">Neobacillus citreus</name>
    <dbReference type="NCBI Taxonomy" id="2833578"/>
    <lineage>
        <taxon>Bacteria</taxon>
        <taxon>Bacillati</taxon>
        <taxon>Bacillota</taxon>
        <taxon>Bacilli</taxon>
        <taxon>Bacillales</taxon>
        <taxon>Bacillaceae</taxon>
        <taxon>Neobacillus</taxon>
    </lineage>
</organism>
<protein>
    <submittedName>
        <fullName evidence="1">Uncharacterized protein</fullName>
    </submittedName>
</protein>
<dbReference type="AlphaFoldDB" id="A0A942Y944"/>
<sequence length="129" mass="14279">MDEALLYDLCSRARLVQIRFVSTEAGLRGLTDFIGRAARCSESHSHASLLQLIQAAPRPVGFRYGFRRLEAVSASRTVPPDTFTVAERREYEAAQSALLKSVGRDSAEPAPGAVGIARNVLEQFILRWF</sequence>
<reference evidence="1" key="1">
    <citation type="submission" date="2021-05" db="EMBL/GenBank/DDBJ databases">
        <title>Novel Bacillus species.</title>
        <authorList>
            <person name="Liu G."/>
        </authorList>
    </citation>
    <scope>NUCLEOTIDE SEQUENCE</scope>
    <source>
        <strain evidence="1">FJAT-50051</strain>
    </source>
</reference>
<accession>A0A942Y944</accession>
<proteinExistence type="predicted"/>
<name>A0A942Y944_9BACI</name>
<comment type="caution">
    <text evidence="1">The sequence shown here is derived from an EMBL/GenBank/DDBJ whole genome shotgun (WGS) entry which is preliminary data.</text>
</comment>
<gene>
    <name evidence="1" type="ORF">KHB02_10455</name>
</gene>
<dbReference type="EMBL" id="JAGYPE010000002">
    <property type="protein sequence ID" value="MBS4181809.1"/>
    <property type="molecule type" value="Genomic_DNA"/>
</dbReference>
<evidence type="ECO:0000313" key="1">
    <source>
        <dbReference type="EMBL" id="MBS4181809.1"/>
    </source>
</evidence>